<protein>
    <recommendedName>
        <fullName evidence="5">BolA-like protein 2</fullName>
    </recommendedName>
</protein>
<sequence length="298" mass="32308">MLRARSPPLYNIPTVPFTECSLQGEESEPEGAQPSLARTHGAREWYGGIQSQVQCSGSGSRLAAFLFTCRAFKIPNQLNHSVGIGPHTSFVAALRGCSSVHLKKITIPGPACLSPQLSLTKLFLTCFGSRPPCCPLLELPGPLGILGRKFPKASWGFDPACPASHPSLERNSQLSNSLFRGPQSMSQTGDSAEEEGRGIQAGLESSDGAGNPPSTGKEPEQTGWKPEGSPQRQEVEDTTPNRCASSFRVLVVSAKFEGKPLLQRHRLVNTCLSEELPHIHAFEQKTLTPEQWAREQQK</sequence>
<organism evidence="3 4">
    <name type="scientific">Sus scrofa</name>
    <name type="common">Pig</name>
    <dbReference type="NCBI Taxonomy" id="9823"/>
    <lineage>
        <taxon>Eukaryota</taxon>
        <taxon>Metazoa</taxon>
        <taxon>Chordata</taxon>
        <taxon>Craniata</taxon>
        <taxon>Vertebrata</taxon>
        <taxon>Euteleostomi</taxon>
        <taxon>Mammalia</taxon>
        <taxon>Eutheria</taxon>
        <taxon>Laurasiatheria</taxon>
        <taxon>Artiodactyla</taxon>
        <taxon>Suina</taxon>
        <taxon>Suidae</taxon>
        <taxon>Sus</taxon>
    </lineage>
</organism>
<dbReference type="Pfam" id="PF01722">
    <property type="entry name" value="BolA"/>
    <property type="match status" value="1"/>
</dbReference>
<evidence type="ECO:0000256" key="1">
    <source>
        <dbReference type="RuleBase" id="RU003860"/>
    </source>
</evidence>
<reference evidence="3" key="1">
    <citation type="submission" date="2025-05" db="UniProtKB">
        <authorList>
            <consortium name="Ensembl"/>
        </authorList>
    </citation>
    <scope>IDENTIFICATION</scope>
</reference>
<feature type="region of interest" description="Disordered" evidence="2">
    <location>
        <begin position="177"/>
        <end position="241"/>
    </location>
</feature>
<dbReference type="Ensembl" id="ENSSSCT00045026863.1">
    <property type="protein sequence ID" value="ENSSSCP00045018555.1"/>
    <property type="gene ID" value="ENSSSCG00045015826.1"/>
</dbReference>
<dbReference type="InterPro" id="IPR036065">
    <property type="entry name" value="BolA-like_sf"/>
</dbReference>
<comment type="similarity">
    <text evidence="1">Belongs to the BolA/IbaG family.</text>
</comment>
<evidence type="ECO:0000256" key="2">
    <source>
        <dbReference type="SAM" id="MobiDB-lite"/>
    </source>
</evidence>
<name>A0A8D0PH68_PIG</name>
<dbReference type="Proteomes" id="UP000694728">
    <property type="component" value="Unplaced"/>
</dbReference>
<dbReference type="Ensembl" id="ENSSSCT00030103893.1">
    <property type="protein sequence ID" value="ENSSSCP00030048065.1"/>
    <property type="gene ID" value="ENSSSCG00030074110.1"/>
</dbReference>
<dbReference type="Proteomes" id="UP000694726">
    <property type="component" value="Unplaced"/>
</dbReference>
<evidence type="ECO:0000313" key="4">
    <source>
        <dbReference type="Proteomes" id="UP000694726"/>
    </source>
</evidence>
<dbReference type="PANTHER" id="PTHR12735">
    <property type="entry name" value="BOLA-LIKE PROTEIN-RELATED"/>
    <property type="match status" value="1"/>
</dbReference>
<dbReference type="Ensembl" id="ENSSSCT00015083649.1">
    <property type="protein sequence ID" value="ENSSSCP00015033861.1"/>
    <property type="gene ID" value="ENSSSCG00015062621.1"/>
</dbReference>
<accession>A0A8D0PH68</accession>
<dbReference type="GO" id="GO:0006879">
    <property type="term" value="P:intracellular iron ion homeostasis"/>
    <property type="evidence" value="ECO:0007669"/>
    <property type="project" value="InterPro"/>
</dbReference>
<dbReference type="Proteomes" id="UP000694570">
    <property type="component" value="Unplaced"/>
</dbReference>
<feature type="compositionally biased region" description="Polar residues" evidence="2">
    <location>
        <begin position="177"/>
        <end position="190"/>
    </location>
</feature>
<dbReference type="SUPFAM" id="SSF82657">
    <property type="entry name" value="BolA-like"/>
    <property type="match status" value="1"/>
</dbReference>
<dbReference type="GO" id="GO:0051537">
    <property type="term" value="F:2 iron, 2 sulfur cluster binding"/>
    <property type="evidence" value="ECO:0007669"/>
    <property type="project" value="InterPro"/>
</dbReference>
<proteinExistence type="inferred from homology"/>
<evidence type="ECO:0008006" key="5">
    <source>
        <dbReference type="Google" id="ProtNLM"/>
    </source>
</evidence>
<dbReference type="Gene3D" id="3.10.20.90">
    <property type="entry name" value="Phosphatidylinositol 3-kinase Catalytic Subunit, Chain A, domain 1"/>
    <property type="match status" value="1"/>
</dbReference>
<dbReference type="AlphaFoldDB" id="A0A8D0PH68"/>
<dbReference type="InterPro" id="IPR045115">
    <property type="entry name" value="BOL2"/>
</dbReference>
<dbReference type="GO" id="GO:0051604">
    <property type="term" value="P:protein maturation"/>
    <property type="evidence" value="ECO:0007669"/>
    <property type="project" value="InterPro"/>
</dbReference>
<dbReference type="PANTHER" id="PTHR12735:SF27">
    <property type="entry name" value="BOLA-LIKE PROTEIN 2"/>
    <property type="match status" value="1"/>
</dbReference>
<dbReference type="InterPro" id="IPR002634">
    <property type="entry name" value="BolA"/>
</dbReference>
<evidence type="ECO:0000313" key="3">
    <source>
        <dbReference type="Ensembl" id="ENSSSCP00015033861.1"/>
    </source>
</evidence>